<dbReference type="InterPro" id="IPR000748">
    <property type="entry name" value="PsdUridine_synth_RsuA/RluB/E/F"/>
</dbReference>
<dbReference type="KEGG" id="gai:IMCC3135_01705"/>
<evidence type="ECO:0000256" key="2">
    <source>
        <dbReference type="ARBA" id="ARBA00023235"/>
    </source>
</evidence>
<dbReference type="OrthoDB" id="9807213at2"/>
<keyword evidence="2 3" id="KW-0413">Isomerase</keyword>
<dbReference type="InterPro" id="IPR006145">
    <property type="entry name" value="PsdUridine_synth_RsuA/RluA"/>
</dbReference>
<gene>
    <name evidence="5" type="primary">rluE</name>
    <name evidence="5" type="ORF">IMCC3135_01705</name>
</gene>
<evidence type="ECO:0000313" key="6">
    <source>
        <dbReference type="Proteomes" id="UP000250079"/>
    </source>
</evidence>
<dbReference type="RefSeq" id="WP_088916004.1">
    <property type="nucleotide sequence ID" value="NZ_CP018632.1"/>
</dbReference>
<dbReference type="EMBL" id="CP018632">
    <property type="protein sequence ID" value="ASJ70460.1"/>
    <property type="molecule type" value="Genomic_DNA"/>
</dbReference>
<dbReference type="EC" id="5.4.99.-" evidence="3"/>
<comment type="similarity">
    <text evidence="1 3">Belongs to the pseudouridine synthase RsuA family.</text>
</comment>
<dbReference type="GO" id="GO:0001522">
    <property type="term" value="P:pseudouridine synthesis"/>
    <property type="evidence" value="ECO:0007669"/>
    <property type="project" value="InterPro"/>
</dbReference>
<dbReference type="NCBIfam" id="TIGR00093">
    <property type="entry name" value="pseudouridine synthase"/>
    <property type="match status" value="1"/>
</dbReference>
<dbReference type="Pfam" id="PF00849">
    <property type="entry name" value="PseudoU_synth_2"/>
    <property type="match status" value="1"/>
</dbReference>
<dbReference type="GO" id="GO:0009982">
    <property type="term" value="F:pseudouridine synthase activity"/>
    <property type="evidence" value="ECO:0007669"/>
    <property type="project" value="InterPro"/>
</dbReference>
<dbReference type="GO" id="GO:0140098">
    <property type="term" value="F:catalytic activity, acting on RNA"/>
    <property type="evidence" value="ECO:0007669"/>
    <property type="project" value="UniProtKB-ARBA"/>
</dbReference>
<feature type="domain" description="Pseudouridine synthase RsuA/RluA-like" evidence="4">
    <location>
        <begin position="10"/>
        <end position="155"/>
    </location>
</feature>
<dbReference type="InterPro" id="IPR042092">
    <property type="entry name" value="PsdUridine_s_RsuA/RluB/E/F_cat"/>
</dbReference>
<dbReference type="Gene3D" id="3.30.70.1560">
    <property type="entry name" value="Alpha-L RNA-binding motif"/>
    <property type="match status" value="1"/>
</dbReference>
<dbReference type="SUPFAM" id="SSF55120">
    <property type="entry name" value="Pseudouridine synthase"/>
    <property type="match status" value="1"/>
</dbReference>
<dbReference type="GO" id="GO:0006364">
    <property type="term" value="P:rRNA processing"/>
    <property type="evidence" value="ECO:0007669"/>
    <property type="project" value="UniProtKB-ARBA"/>
</dbReference>
<evidence type="ECO:0000256" key="1">
    <source>
        <dbReference type="ARBA" id="ARBA00008348"/>
    </source>
</evidence>
<dbReference type="PANTHER" id="PTHR47683">
    <property type="entry name" value="PSEUDOURIDINE SYNTHASE FAMILY PROTEIN-RELATED"/>
    <property type="match status" value="1"/>
</dbReference>
<dbReference type="GO" id="GO:0003723">
    <property type="term" value="F:RNA binding"/>
    <property type="evidence" value="ECO:0007669"/>
    <property type="project" value="InterPro"/>
</dbReference>
<evidence type="ECO:0000313" key="5">
    <source>
        <dbReference type="EMBL" id="ASJ70460.1"/>
    </source>
</evidence>
<dbReference type="InterPro" id="IPR050343">
    <property type="entry name" value="RsuA_PseudoU_synthase"/>
</dbReference>
<accession>A0A2Z2NNQ1</accession>
<dbReference type="Gene3D" id="3.30.70.580">
    <property type="entry name" value="Pseudouridine synthase I, catalytic domain, N-terminal subdomain"/>
    <property type="match status" value="1"/>
</dbReference>
<keyword evidence="6" id="KW-1185">Reference proteome</keyword>
<sequence length="194" mass="22140">MSEASAQHRIVLFNKPFGVLCQFTDADKRKTLADYIEAPGFYAAGRLDRDSEGLLLLTNDGALQQRISHPRFKLTKQYLVQVDGQIDARAIEQLRKGVQLKDGPARAVQVSQVDPPEVLWPRDPPIRIRQNIPTSWLQISLQEGRNRQVRRMTAAVNFPTLRLIRTHIGPYEVWPLKNGEWQFCETLPALGFVK</sequence>
<evidence type="ECO:0000259" key="4">
    <source>
        <dbReference type="Pfam" id="PF00849"/>
    </source>
</evidence>
<dbReference type="InterPro" id="IPR020103">
    <property type="entry name" value="PsdUridine_synth_cat_dom_sf"/>
</dbReference>
<dbReference type="AlphaFoldDB" id="A0A2Z2NNQ1"/>
<dbReference type="Proteomes" id="UP000250079">
    <property type="component" value="Chromosome"/>
</dbReference>
<protein>
    <recommendedName>
        <fullName evidence="3">Pseudouridine synthase</fullName>
        <ecNumber evidence="3">5.4.99.-</ecNumber>
    </recommendedName>
</protein>
<dbReference type="InterPro" id="IPR020094">
    <property type="entry name" value="TruA/RsuA/RluB/E/F_N"/>
</dbReference>
<dbReference type="PROSITE" id="PS01149">
    <property type="entry name" value="PSI_RSU"/>
    <property type="match status" value="1"/>
</dbReference>
<name>A0A2Z2NNQ1_9GAMM</name>
<proteinExistence type="inferred from homology"/>
<evidence type="ECO:0000256" key="3">
    <source>
        <dbReference type="RuleBase" id="RU003887"/>
    </source>
</evidence>
<dbReference type="InterPro" id="IPR018496">
    <property type="entry name" value="PsdUridine_synth_RsuA/RluB_CS"/>
</dbReference>
<dbReference type="PANTHER" id="PTHR47683:SF2">
    <property type="entry name" value="RNA-BINDING S4 DOMAIN-CONTAINING PROTEIN"/>
    <property type="match status" value="1"/>
</dbReference>
<organism evidence="5 6">
    <name type="scientific">Granulosicoccus antarcticus IMCC3135</name>
    <dbReference type="NCBI Taxonomy" id="1192854"/>
    <lineage>
        <taxon>Bacteria</taxon>
        <taxon>Pseudomonadati</taxon>
        <taxon>Pseudomonadota</taxon>
        <taxon>Gammaproteobacteria</taxon>
        <taxon>Chromatiales</taxon>
        <taxon>Granulosicoccaceae</taxon>
        <taxon>Granulosicoccus</taxon>
    </lineage>
</organism>
<reference evidence="5 6" key="1">
    <citation type="submission" date="2016-12" db="EMBL/GenBank/DDBJ databases">
        <authorList>
            <person name="Song W.-J."/>
            <person name="Kurnit D.M."/>
        </authorList>
    </citation>
    <scope>NUCLEOTIDE SEQUENCE [LARGE SCALE GENOMIC DNA]</scope>
    <source>
        <strain evidence="5 6">IMCC3135</strain>
    </source>
</reference>